<dbReference type="InterPro" id="IPR010310">
    <property type="entry name" value="T7SS_ESAT-6-like"/>
</dbReference>
<dbReference type="InterPro" id="IPR029058">
    <property type="entry name" value="AB_hydrolase_fold"/>
</dbReference>
<dbReference type="SUPFAM" id="SSF140453">
    <property type="entry name" value="EsxAB dimer-like"/>
    <property type="match status" value="1"/>
</dbReference>
<dbReference type="AlphaFoldDB" id="A0A124E944"/>
<name>A0A124E944_MYCTH</name>
<organism evidence="2 3">
    <name type="scientific">Mycolicibacterium thermoresistibile</name>
    <name type="common">Mycobacterium thermoresistibile</name>
    <dbReference type="NCBI Taxonomy" id="1797"/>
    <lineage>
        <taxon>Bacteria</taxon>
        <taxon>Bacillati</taxon>
        <taxon>Actinomycetota</taxon>
        <taxon>Actinomycetes</taxon>
        <taxon>Mycobacteriales</taxon>
        <taxon>Mycobacteriaceae</taxon>
        <taxon>Mycolicibacterium</taxon>
    </lineage>
</organism>
<evidence type="ECO:0000313" key="3">
    <source>
        <dbReference type="Proteomes" id="UP000069654"/>
    </source>
</evidence>
<evidence type="ECO:0000259" key="1">
    <source>
        <dbReference type="Pfam" id="PF06259"/>
    </source>
</evidence>
<reference evidence="3" key="2">
    <citation type="submission" date="2016-02" db="EMBL/GenBank/DDBJ databases">
        <title>Draft genome sequence of five rapidly growing Mycobacterium species.</title>
        <authorList>
            <person name="Katahira K."/>
            <person name="Gotou Y."/>
            <person name="Iida K."/>
            <person name="Ogura Y."/>
            <person name="Hayashi T."/>
        </authorList>
    </citation>
    <scope>NUCLEOTIDE SEQUENCE [LARGE SCALE GENOMIC DNA]</scope>
    <source>
        <strain evidence="3">JCM6362</strain>
    </source>
</reference>
<dbReference type="OMA" id="THSAYWD"/>
<dbReference type="Pfam" id="PF06259">
    <property type="entry name" value="Abhydrolase_8"/>
    <property type="match status" value="1"/>
</dbReference>
<accession>A0A124E944</accession>
<gene>
    <name evidence="2" type="ORF">RMCT_4543</name>
</gene>
<dbReference type="ESTHER" id="mycth-a0a124e944">
    <property type="family name" value="Duf_1023"/>
</dbReference>
<dbReference type="SUPFAM" id="SSF53474">
    <property type="entry name" value="alpha/beta-Hydrolases"/>
    <property type="match status" value="1"/>
</dbReference>
<reference evidence="2 3" key="1">
    <citation type="journal article" date="2016" name="Genome Announc.">
        <title>Draft Genome Sequences of Five Rapidly Growing Mycobacterium Species, M. thermoresistibile, M. fortuitum subsp. acetamidolyticum, M. canariasense, M. brisbanense, and M. novocastrense.</title>
        <authorList>
            <person name="Katahira K."/>
            <person name="Ogura Y."/>
            <person name="Gotoh Y."/>
            <person name="Hayashi T."/>
        </authorList>
    </citation>
    <scope>NUCLEOTIDE SEQUENCE [LARGE SCALE GENOMIC DNA]</scope>
    <source>
        <strain evidence="2 3">JCM6362</strain>
    </source>
</reference>
<evidence type="ECO:0000313" key="2">
    <source>
        <dbReference type="EMBL" id="GAT17574.1"/>
    </source>
</evidence>
<dbReference type="EMBL" id="BCTB01000055">
    <property type="protein sequence ID" value="GAT17574.1"/>
    <property type="molecule type" value="Genomic_DNA"/>
</dbReference>
<dbReference type="Pfam" id="PF06013">
    <property type="entry name" value="WXG100"/>
    <property type="match status" value="1"/>
</dbReference>
<proteinExistence type="predicted"/>
<comment type="caution">
    <text evidence="2">The sequence shown here is derived from an EMBL/GenBank/DDBJ whole genome shotgun (WGS) entry which is preliminary data.</text>
</comment>
<dbReference type="OrthoDB" id="5969911at2"/>
<dbReference type="RefSeq" id="WP_003924287.1">
    <property type="nucleotide sequence ID" value="NZ_BCTB01000055.1"/>
</dbReference>
<dbReference type="Gene3D" id="1.10.287.1060">
    <property type="entry name" value="ESAT-6-like"/>
    <property type="match status" value="1"/>
</dbReference>
<protein>
    <recommendedName>
        <fullName evidence="1">DUF1023 domain-containing protein</fullName>
    </recommendedName>
</protein>
<dbReference type="InterPro" id="IPR036689">
    <property type="entry name" value="ESAT-6-like_sf"/>
</dbReference>
<dbReference type="InterPro" id="IPR010427">
    <property type="entry name" value="DUF1023"/>
</dbReference>
<feature type="domain" description="DUF1023" evidence="1">
    <location>
        <begin position="319"/>
        <end position="485"/>
    </location>
</feature>
<dbReference type="Proteomes" id="UP000069654">
    <property type="component" value="Unassembled WGS sequence"/>
</dbReference>
<dbReference type="STRING" id="1797.RMCT_4543"/>
<sequence length="580" mass="61371">MVTIPLVEASRPEELVSAAAKAGAAAATLQAQIARQQSTLTTLRTSWQGTAADAALAKAAPTLQQLQLLHQSLIDLQTSLHTDGTALIGHRTALLETVSQLTALGWSVAPHGTVSVQAGSALDQYARISPANAMRVQQLAATHTVVVARLLGEFDAADRRARGGITAAVAPLDGNVALVWSAFGPKPQTPARDGPQIPETTDPVQIRDWWTSLTDEERERLLREHPEKLGNLNGIRVSDRSEANKTVMNNDIDRVQNRAAVLGADIEEVLADPQRYNLTDTDVTRYRNAVKVREGLQRQAELTDEPTYLFVYEPEEFGGQGRAAVAVGNPDTAEDTVVLVPGTGNSVTDGWLASDDITNVFKETNLANDGGPTAVVAWMGYDAPDSPIDPRIAMTGLAREGGQLLASDVNALDVTSLGTSHVTTIGHSYGSTTVADAAAGYGMRVDDVVLIGSPGTDMAKSAADFHLPEGGHVYVGSASTDPITGIGEAFGALGNDPSMDGYGSTRFKAEVYGFNANVFADHSAYFEPGSESLYSIGDIASGNGDKLQEHGMTAQHRGAGVLPDFVDPELFRRATTGHHH</sequence>
<dbReference type="Gene3D" id="3.40.50.1820">
    <property type="entry name" value="alpha/beta hydrolase"/>
    <property type="match status" value="1"/>
</dbReference>